<evidence type="ECO:0000256" key="4">
    <source>
        <dbReference type="ARBA" id="ARBA00022692"/>
    </source>
</evidence>
<dbReference type="SUPFAM" id="SSF103481">
    <property type="entry name" value="Multidrug resistance efflux transporter EmrE"/>
    <property type="match status" value="1"/>
</dbReference>
<dbReference type="InterPro" id="IPR037185">
    <property type="entry name" value="EmrE-like"/>
</dbReference>
<dbReference type="NCBIfam" id="NF008512">
    <property type="entry name" value="PRK11431.1"/>
    <property type="match status" value="1"/>
</dbReference>
<evidence type="ECO:0000313" key="11">
    <source>
        <dbReference type="EMBL" id="SNS23868.1"/>
    </source>
</evidence>
<evidence type="ECO:0000256" key="6">
    <source>
        <dbReference type="ARBA" id="ARBA00023136"/>
    </source>
</evidence>
<dbReference type="FunFam" id="1.10.3730.20:FF:000001">
    <property type="entry name" value="Quaternary ammonium compound resistance transporter SugE"/>
    <property type="match status" value="1"/>
</dbReference>
<dbReference type="PANTHER" id="PTHR30561">
    <property type="entry name" value="SMR FAMILY PROTON-DEPENDENT DRUG EFFLUX TRANSPORTER SUGE"/>
    <property type="match status" value="1"/>
</dbReference>
<evidence type="ECO:0000256" key="8">
    <source>
        <dbReference type="ARBA" id="ARBA00039168"/>
    </source>
</evidence>
<keyword evidence="2" id="KW-0813">Transport</keyword>
<organism evidence="11 12">
    <name type="scientific">Humidesulfovibrio mexicanus</name>
    <dbReference type="NCBI Taxonomy" id="147047"/>
    <lineage>
        <taxon>Bacteria</taxon>
        <taxon>Pseudomonadati</taxon>
        <taxon>Thermodesulfobacteriota</taxon>
        <taxon>Desulfovibrionia</taxon>
        <taxon>Desulfovibrionales</taxon>
        <taxon>Desulfovibrionaceae</taxon>
        <taxon>Humidesulfovibrio</taxon>
    </lineage>
</organism>
<evidence type="ECO:0000256" key="1">
    <source>
        <dbReference type="ARBA" id="ARBA00004651"/>
    </source>
</evidence>
<keyword evidence="12" id="KW-1185">Reference proteome</keyword>
<dbReference type="GO" id="GO:0005886">
    <property type="term" value="C:plasma membrane"/>
    <property type="evidence" value="ECO:0007669"/>
    <property type="project" value="UniProtKB-SubCell"/>
</dbReference>
<dbReference type="Gene3D" id="1.10.3730.20">
    <property type="match status" value="1"/>
</dbReference>
<evidence type="ECO:0000313" key="12">
    <source>
        <dbReference type="Proteomes" id="UP000198324"/>
    </source>
</evidence>
<keyword evidence="4 9" id="KW-0812">Transmembrane</keyword>
<evidence type="ECO:0000256" key="10">
    <source>
        <dbReference type="SAM" id="Phobius"/>
    </source>
</evidence>
<keyword evidence="5 10" id="KW-1133">Transmembrane helix</keyword>
<reference evidence="11 12" key="1">
    <citation type="submission" date="2017-06" db="EMBL/GenBank/DDBJ databases">
        <authorList>
            <person name="Kim H.J."/>
            <person name="Triplett B.A."/>
        </authorList>
    </citation>
    <scope>NUCLEOTIDE SEQUENCE [LARGE SCALE GENOMIC DNA]</scope>
    <source>
        <strain evidence="11 12">DSM 13116</strain>
    </source>
</reference>
<sequence length="105" mass="10658">MPWIYLVIAGLFEVAWAVGLKYTEGFTRFVPSVLVAGAMVASMGLLGLAVRHLPIGTAYAVWTGIGTLGAAAFGMAVLGEPAGALRLCCIGLIAAGIAGLKLLPA</sequence>
<keyword evidence="3" id="KW-1003">Cell membrane</keyword>
<comment type="subcellular location">
    <subcellularLocation>
        <location evidence="1 9">Cell membrane</location>
        <topology evidence="1 9">Multi-pass membrane protein</topology>
    </subcellularLocation>
</comment>
<comment type="similarity">
    <text evidence="7">Belongs to the drug/metabolite transporter (DMT) superfamily. Small multidrug resistance (SMR) (TC 2.A.7.1) family. Gdx/SugE subfamily.</text>
</comment>
<accession>A0A239CVP8</accession>
<evidence type="ECO:0000256" key="5">
    <source>
        <dbReference type="ARBA" id="ARBA00022989"/>
    </source>
</evidence>
<proteinExistence type="inferred from homology"/>
<dbReference type="Proteomes" id="UP000198324">
    <property type="component" value="Unassembled WGS sequence"/>
</dbReference>
<gene>
    <name evidence="11" type="ORF">SAMN04488503_3298</name>
</gene>
<dbReference type="GO" id="GO:1990961">
    <property type="term" value="P:xenobiotic detoxification by transmembrane export across the plasma membrane"/>
    <property type="evidence" value="ECO:0007669"/>
    <property type="project" value="UniProtKB-ARBA"/>
</dbReference>
<feature type="transmembrane region" description="Helical" evidence="10">
    <location>
        <begin position="33"/>
        <end position="50"/>
    </location>
</feature>
<dbReference type="AlphaFoldDB" id="A0A239CVP8"/>
<dbReference type="InterPro" id="IPR045324">
    <property type="entry name" value="Small_multidrug_res"/>
</dbReference>
<name>A0A239CVP8_9BACT</name>
<evidence type="ECO:0000256" key="7">
    <source>
        <dbReference type="ARBA" id="ARBA00038151"/>
    </source>
</evidence>
<dbReference type="EMBL" id="FZOC01000009">
    <property type="protein sequence ID" value="SNS23868.1"/>
    <property type="molecule type" value="Genomic_DNA"/>
</dbReference>
<evidence type="ECO:0000256" key="2">
    <source>
        <dbReference type="ARBA" id="ARBA00022448"/>
    </source>
</evidence>
<dbReference type="PANTHER" id="PTHR30561:SF0">
    <property type="entry name" value="GUANIDINIUM EXPORTER"/>
    <property type="match status" value="1"/>
</dbReference>
<keyword evidence="6 10" id="KW-0472">Membrane</keyword>
<feature type="transmembrane region" description="Helical" evidence="10">
    <location>
        <begin position="57"/>
        <end position="78"/>
    </location>
</feature>
<dbReference type="InterPro" id="IPR000390">
    <property type="entry name" value="Small_drug/metabolite_transptr"/>
</dbReference>
<dbReference type="OrthoDB" id="9808638at2"/>
<dbReference type="RefSeq" id="WP_089275479.1">
    <property type="nucleotide sequence ID" value="NZ_FZOC01000009.1"/>
</dbReference>
<evidence type="ECO:0000256" key="9">
    <source>
        <dbReference type="RuleBase" id="RU003942"/>
    </source>
</evidence>
<feature type="transmembrane region" description="Helical" evidence="10">
    <location>
        <begin position="84"/>
        <end position="103"/>
    </location>
</feature>
<dbReference type="GO" id="GO:0022857">
    <property type="term" value="F:transmembrane transporter activity"/>
    <property type="evidence" value="ECO:0007669"/>
    <property type="project" value="InterPro"/>
</dbReference>
<protein>
    <recommendedName>
        <fullName evidence="8">Guanidinium exporter</fullName>
    </recommendedName>
</protein>
<evidence type="ECO:0000256" key="3">
    <source>
        <dbReference type="ARBA" id="ARBA00022475"/>
    </source>
</evidence>
<dbReference type="Pfam" id="PF00893">
    <property type="entry name" value="Multi_Drug_Res"/>
    <property type="match status" value="1"/>
</dbReference>